<organism evidence="1 2">
    <name type="scientific">Gordonia defluvii</name>
    <dbReference type="NCBI Taxonomy" id="283718"/>
    <lineage>
        <taxon>Bacteria</taxon>
        <taxon>Bacillati</taxon>
        <taxon>Actinomycetota</taxon>
        <taxon>Actinomycetes</taxon>
        <taxon>Mycobacteriales</taxon>
        <taxon>Gordoniaceae</taxon>
        <taxon>Gordonia</taxon>
    </lineage>
</organism>
<sequence>MAETTKLICALHGDGLGDLLRSSSLRDELRAAGATRLQVNIDDRDVAGAMRFGPGKAVTGVVSVWTDAERDMPALTHLVATIGAAVAEPDLHAYRVTEKVRLDPAPGPDGVRADVLAQVALLRRPPTMSPPDYLEYWLVQHTPIAIRTQNTSAYIQNIVESPLTPTSPPVAAIVEEHFPMAAISDPHAFYGSRGDEAERKRRVAELMESVHRFGADDGLDLVPSSRYQWALRP</sequence>
<proteinExistence type="predicted"/>
<protein>
    <submittedName>
        <fullName evidence="1">EthD domain-containing protein</fullName>
    </submittedName>
</protein>
<dbReference type="SUPFAM" id="SSF54909">
    <property type="entry name" value="Dimeric alpha+beta barrel"/>
    <property type="match status" value="1"/>
</dbReference>
<accession>A0ABP6L2G3</accession>
<evidence type="ECO:0000313" key="1">
    <source>
        <dbReference type="EMBL" id="GAA3029062.1"/>
    </source>
</evidence>
<dbReference type="InterPro" id="IPR011008">
    <property type="entry name" value="Dimeric_a/b-barrel"/>
</dbReference>
<name>A0ABP6L2G3_9ACTN</name>
<keyword evidence="2" id="KW-1185">Reference proteome</keyword>
<comment type="caution">
    <text evidence="1">The sequence shown here is derived from an EMBL/GenBank/DDBJ whole genome shotgun (WGS) entry which is preliminary data.</text>
</comment>
<dbReference type="EMBL" id="BAAAVS010000016">
    <property type="protein sequence ID" value="GAA3029062.1"/>
    <property type="molecule type" value="Genomic_DNA"/>
</dbReference>
<dbReference type="Gene3D" id="3.30.70.100">
    <property type="match status" value="1"/>
</dbReference>
<evidence type="ECO:0000313" key="2">
    <source>
        <dbReference type="Proteomes" id="UP001501035"/>
    </source>
</evidence>
<dbReference type="RefSeq" id="WP_290706127.1">
    <property type="nucleotide sequence ID" value="NZ_BAAAVS010000016.1"/>
</dbReference>
<reference evidence="2" key="1">
    <citation type="journal article" date="2019" name="Int. J. Syst. Evol. Microbiol.">
        <title>The Global Catalogue of Microorganisms (GCM) 10K type strain sequencing project: providing services to taxonomists for standard genome sequencing and annotation.</title>
        <authorList>
            <consortium name="The Broad Institute Genomics Platform"/>
            <consortium name="The Broad Institute Genome Sequencing Center for Infectious Disease"/>
            <person name="Wu L."/>
            <person name="Ma J."/>
        </authorList>
    </citation>
    <scope>NUCLEOTIDE SEQUENCE [LARGE SCALE GENOMIC DNA]</scope>
    <source>
        <strain evidence="2">JCM 14234</strain>
    </source>
</reference>
<dbReference type="Proteomes" id="UP001501035">
    <property type="component" value="Unassembled WGS sequence"/>
</dbReference>
<gene>
    <name evidence="1" type="ORF">GCM10010528_08350</name>
</gene>